<dbReference type="GO" id="GO:0005886">
    <property type="term" value="C:plasma membrane"/>
    <property type="evidence" value="ECO:0007669"/>
    <property type="project" value="UniProtKB-SubCell"/>
</dbReference>
<evidence type="ECO:0000256" key="4">
    <source>
        <dbReference type="ARBA" id="ARBA00022989"/>
    </source>
</evidence>
<gene>
    <name evidence="8" type="ORF">H3H36_00235</name>
</gene>
<dbReference type="Gene3D" id="3.30.450.20">
    <property type="entry name" value="PAS domain"/>
    <property type="match status" value="1"/>
</dbReference>
<evidence type="ECO:0000256" key="2">
    <source>
        <dbReference type="ARBA" id="ARBA00022475"/>
    </source>
</evidence>
<evidence type="ECO:0000256" key="1">
    <source>
        <dbReference type="ARBA" id="ARBA00004651"/>
    </source>
</evidence>
<reference evidence="8 9" key="1">
    <citation type="submission" date="2020-07" db="EMBL/GenBank/DDBJ databases">
        <title>Novel species isolated from subtropical streams in China.</title>
        <authorList>
            <person name="Lu H."/>
        </authorList>
    </citation>
    <scope>NUCLEOTIDE SEQUENCE [LARGE SCALE GENOMIC DNA]</scope>
    <source>
        <strain evidence="8 9">FT3S</strain>
    </source>
</reference>
<comment type="caution">
    <text evidence="8">The sequence shown here is derived from an EMBL/GenBank/DDBJ whole genome shotgun (WGS) entry which is preliminary data.</text>
</comment>
<sequence>MKTILKNILFACCLAAFVPVAGAAQRGTAEEASALVKQAIAYQKKNGVDKTLAEVSNQQGQFVDRDLYLSVYDLNGKVVAHGANKRIIGIDASQVRDADNKYFVREILAKAASAGQGWVDYKWVDPVSKKIEDKSAYFEKSGELVFAAGYYKQ</sequence>
<evidence type="ECO:0000256" key="5">
    <source>
        <dbReference type="ARBA" id="ARBA00023136"/>
    </source>
</evidence>
<evidence type="ECO:0000256" key="6">
    <source>
        <dbReference type="SAM" id="SignalP"/>
    </source>
</evidence>
<keyword evidence="5" id="KW-0472">Membrane</keyword>
<dbReference type="Pfam" id="PF17200">
    <property type="entry name" value="sCache_2"/>
    <property type="match status" value="1"/>
</dbReference>
<feature type="chain" id="PRO_5031405883" evidence="6">
    <location>
        <begin position="24"/>
        <end position="153"/>
    </location>
</feature>
<keyword evidence="3" id="KW-0812">Transmembrane</keyword>
<dbReference type="InterPro" id="IPR033480">
    <property type="entry name" value="sCache_2"/>
</dbReference>
<dbReference type="RefSeq" id="WP_182212974.1">
    <property type="nucleotide sequence ID" value="NZ_JACEZS010000001.1"/>
</dbReference>
<keyword evidence="6" id="KW-0732">Signal</keyword>
<feature type="domain" description="Single Cache" evidence="7">
    <location>
        <begin position="21"/>
        <end position="105"/>
    </location>
</feature>
<protein>
    <submittedName>
        <fullName evidence="8">Cache domain-containing protein</fullName>
    </submittedName>
</protein>
<name>A0A7W2ED87_9BURK</name>
<proteinExistence type="predicted"/>
<accession>A0A7W2ED87</accession>
<keyword evidence="2" id="KW-1003">Cell membrane</keyword>
<evidence type="ECO:0000259" key="7">
    <source>
        <dbReference type="SMART" id="SM01049"/>
    </source>
</evidence>
<dbReference type="SMART" id="SM01049">
    <property type="entry name" value="Cache_2"/>
    <property type="match status" value="1"/>
</dbReference>
<evidence type="ECO:0000256" key="3">
    <source>
        <dbReference type="ARBA" id="ARBA00022692"/>
    </source>
</evidence>
<dbReference type="Proteomes" id="UP000566711">
    <property type="component" value="Unassembled WGS sequence"/>
</dbReference>
<evidence type="ECO:0000313" key="9">
    <source>
        <dbReference type="Proteomes" id="UP000566711"/>
    </source>
</evidence>
<organism evidence="8 9">
    <name type="scientific">Rugamonas fusca</name>
    <dbReference type="NCBI Taxonomy" id="2758568"/>
    <lineage>
        <taxon>Bacteria</taxon>
        <taxon>Pseudomonadati</taxon>
        <taxon>Pseudomonadota</taxon>
        <taxon>Betaproteobacteria</taxon>
        <taxon>Burkholderiales</taxon>
        <taxon>Oxalobacteraceae</taxon>
        <taxon>Telluria group</taxon>
        <taxon>Rugamonas</taxon>
    </lineage>
</organism>
<evidence type="ECO:0000313" key="8">
    <source>
        <dbReference type="EMBL" id="MBA5603789.1"/>
    </source>
</evidence>
<dbReference type="AlphaFoldDB" id="A0A7W2ED87"/>
<feature type="signal peptide" evidence="6">
    <location>
        <begin position="1"/>
        <end position="23"/>
    </location>
</feature>
<keyword evidence="9" id="KW-1185">Reference proteome</keyword>
<keyword evidence="4" id="KW-1133">Transmembrane helix</keyword>
<dbReference type="EMBL" id="JACEZS010000001">
    <property type="protein sequence ID" value="MBA5603789.1"/>
    <property type="molecule type" value="Genomic_DNA"/>
</dbReference>
<comment type="subcellular location">
    <subcellularLocation>
        <location evidence="1">Cell membrane</location>
        <topology evidence="1">Multi-pass membrane protein</topology>
    </subcellularLocation>
</comment>